<keyword evidence="4 7" id="KW-0732">Signal</keyword>
<name>A0A918R5W7_9FLAO</name>
<comment type="similarity">
    <text evidence="2">Belongs to the sulfatase family.</text>
</comment>
<dbReference type="InterPro" id="IPR017850">
    <property type="entry name" value="Alkaline_phosphatase_core_sf"/>
</dbReference>
<accession>A0A918R5W7</accession>
<dbReference type="GO" id="GO:0004423">
    <property type="term" value="F:iduronate-2-sulfatase activity"/>
    <property type="evidence" value="ECO:0007669"/>
    <property type="project" value="InterPro"/>
</dbReference>
<dbReference type="SUPFAM" id="SSF53649">
    <property type="entry name" value="Alkaline phosphatase-like"/>
    <property type="match status" value="1"/>
</dbReference>
<keyword evidence="10" id="KW-1185">Reference proteome</keyword>
<dbReference type="InterPro" id="IPR000917">
    <property type="entry name" value="Sulfatase_N"/>
</dbReference>
<reference evidence="9" key="2">
    <citation type="submission" date="2020-09" db="EMBL/GenBank/DDBJ databases">
        <authorList>
            <person name="Sun Q."/>
            <person name="Kim S."/>
        </authorList>
    </citation>
    <scope>NUCLEOTIDE SEQUENCE</scope>
    <source>
        <strain evidence="9">KCTC 12710</strain>
    </source>
</reference>
<keyword evidence="6" id="KW-0106">Calcium</keyword>
<protein>
    <recommendedName>
        <fullName evidence="8">Sulfatase N-terminal domain-containing protein</fullName>
    </recommendedName>
</protein>
<dbReference type="PANTHER" id="PTHR45953:SF1">
    <property type="entry name" value="IDURONATE 2-SULFATASE"/>
    <property type="match status" value="1"/>
</dbReference>
<dbReference type="Gene3D" id="3.40.720.10">
    <property type="entry name" value="Alkaline Phosphatase, subunit A"/>
    <property type="match status" value="1"/>
</dbReference>
<evidence type="ECO:0000256" key="3">
    <source>
        <dbReference type="ARBA" id="ARBA00022723"/>
    </source>
</evidence>
<dbReference type="RefSeq" id="WP_189361540.1">
    <property type="nucleotide sequence ID" value="NZ_BMWZ01000006.1"/>
</dbReference>
<dbReference type="GO" id="GO:0046872">
    <property type="term" value="F:metal ion binding"/>
    <property type="evidence" value="ECO:0007669"/>
    <property type="project" value="UniProtKB-KW"/>
</dbReference>
<dbReference type="AlphaFoldDB" id="A0A918R5W7"/>
<reference evidence="9" key="1">
    <citation type="journal article" date="2014" name="Int. J. Syst. Evol. Microbiol.">
        <title>Complete genome sequence of Corynebacterium casei LMG S-19264T (=DSM 44701T), isolated from a smear-ripened cheese.</title>
        <authorList>
            <consortium name="US DOE Joint Genome Institute (JGI-PGF)"/>
            <person name="Walter F."/>
            <person name="Albersmeier A."/>
            <person name="Kalinowski J."/>
            <person name="Ruckert C."/>
        </authorList>
    </citation>
    <scope>NUCLEOTIDE SEQUENCE</scope>
    <source>
        <strain evidence="9">KCTC 12710</strain>
    </source>
</reference>
<feature type="signal peptide" evidence="7">
    <location>
        <begin position="1"/>
        <end position="24"/>
    </location>
</feature>
<evidence type="ECO:0000256" key="4">
    <source>
        <dbReference type="ARBA" id="ARBA00022729"/>
    </source>
</evidence>
<gene>
    <name evidence="9" type="ORF">GCM10007028_26830</name>
</gene>
<keyword evidence="5" id="KW-0378">Hydrolase</keyword>
<evidence type="ECO:0000313" key="10">
    <source>
        <dbReference type="Proteomes" id="UP000636004"/>
    </source>
</evidence>
<comment type="cofactor">
    <cofactor evidence="1">
        <name>Ca(2+)</name>
        <dbReference type="ChEBI" id="CHEBI:29108"/>
    </cofactor>
</comment>
<dbReference type="GO" id="GO:0005737">
    <property type="term" value="C:cytoplasm"/>
    <property type="evidence" value="ECO:0007669"/>
    <property type="project" value="TreeGrafter"/>
</dbReference>
<dbReference type="PANTHER" id="PTHR45953">
    <property type="entry name" value="IDURONATE 2-SULFATASE"/>
    <property type="match status" value="1"/>
</dbReference>
<dbReference type="EMBL" id="BMWZ01000006">
    <property type="protein sequence ID" value="GGZ87298.1"/>
    <property type="molecule type" value="Genomic_DNA"/>
</dbReference>
<evidence type="ECO:0000259" key="8">
    <source>
        <dbReference type="Pfam" id="PF00884"/>
    </source>
</evidence>
<sequence>MKRFKLISILCLSLSLAICKGGIAQNDEKLNVILIMCDDLNDYQGVFGGHPQAKTPNIDKLAKSGVQFINAQSNVPVCQPSRNSLFTGVYAHASKDFGWTPLLKQPVLKNNKTLMRLFKENGYKTLGSGKLTHGKPPQEWDEWGANYKHNYGPSYNNGETNVAHPAVPEPYRSIGPVDGSYGRLSTAGESTGERGKPGWVYGWDKKPFRYTNDKDRDLLQDEKHAKWAKEKLKALENQEQPFFMGIGFVRPHTPLHAPDKYFDMFPIDELELNPWIPEDTEDTYWLENFDSKKKGPKYYRMLLESYGGNREKALKHFLQAYLACVAFVDEQIGKVMDALDNSRFRNNTIVVFTSDHGWQMGEKDYIFKNSPWEESTRIPLIVRAPIMKAAVKVEQPVSLIDVFPTLVDLCNLKGGNKLNDKGGNIGGYSMKPLFNGSEKWNGPNGALTMVGNYGKTIPVEKQNFSYRTKDWRFILYSNGQEELYNHKKDAFEWHNVANQKKYKKIKKQLRSEMNEIIQNR</sequence>
<evidence type="ECO:0000256" key="2">
    <source>
        <dbReference type="ARBA" id="ARBA00008779"/>
    </source>
</evidence>
<feature type="domain" description="Sulfatase N-terminal" evidence="8">
    <location>
        <begin position="31"/>
        <end position="410"/>
    </location>
</feature>
<comment type="caution">
    <text evidence="9">The sequence shown here is derived from an EMBL/GenBank/DDBJ whole genome shotgun (WGS) entry which is preliminary data.</text>
</comment>
<dbReference type="InterPro" id="IPR035874">
    <property type="entry name" value="IDS"/>
</dbReference>
<dbReference type="CDD" id="cd16030">
    <property type="entry name" value="iduronate-2-sulfatase"/>
    <property type="match status" value="1"/>
</dbReference>
<evidence type="ECO:0000256" key="5">
    <source>
        <dbReference type="ARBA" id="ARBA00022801"/>
    </source>
</evidence>
<feature type="chain" id="PRO_5036675042" description="Sulfatase N-terminal domain-containing protein" evidence="7">
    <location>
        <begin position="25"/>
        <end position="520"/>
    </location>
</feature>
<dbReference type="Pfam" id="PF00884">
    <property type="entry name" value="Sulfatase"/>
    <property type="match status" value="1"/>
</dbReference>
<proteinExistence type="inferred from homology"/>
<evidence type="ECO:0000256" key="7">
    <source>
        <dbReference type="SAM" id="SignalP"/>
    </source>
</evidence>
<keyword evidence="3" id="KW-0479">Metal-binding</keyword>
<evidence type="ECO:0000256" key="6">
    <source>
        <dbReference type="ARBA" id="ARBA00022837"/>
    </source>
</evidence>
<evidence type="ECO:0000256" key="1">
    <source>
        <dbReference type="ARBA" id="ARBA00001913"/>
    </source>
</evidence>
<organism evidence="9 10">
    <name type="scientific">Algibacter mikhailovii</name>
    <dbReference type="NCBI Taxonomy" id="425498"/>
    <lineage>
        <taxon>Bacteria</taxon>
        <taxon>Pseudomonadati</taxon>
        <taxon>Bacteroidota</taxon>
        <taxon>Flavobacteriia</taxon>
        <taxon>Flavobacteriales</taxon>
        <taxon>Flavobacteriaceae</taxon>
        <taxon>Algibacter</taxon>
    </lineage>
</organism>
<dbReference type="Proteomes" id="UP000636004">
    <property type="component" value="Unassembled WGS sequence"/>
</dbReference>
<evidence type="ECO:0000313" key="9">
    <source>
        <dbReference type="EMBL" id="GGZ87298.1"/>
    </source>
</evidence>